<keyword evidence="2" id="KW-0813">Transport</keyword>
<dbReference type="AlphaFoldDB" id="A0AAD4N5B5"/>
<dbReference type="InterPro" id="IPR036249">
    <property type="entry name" value="Thioredoxin-like_sf"/>
</dbReference>
<evidence type="ECO:0000256" key="4">
    <source>
        <dbReference type="ARBA" id="ARBA00023157"/>
    </source>
</evidence>
<protein>
    <submittedName>
        <fullName evidence="7">Glutaredoxin domain-containing protein</fullName>
    </submittedName>
</protein>
<dbReference type="PROSITE" id="PS51354">
    <property type="entry name" value="GLUTAREDOXIN_2"/>
    <property type="match status" value="1"/>
</dbReference>
<dbReference type="CDD" id="cd02066">
    <property type="entry name" value="GRX_family"/>
    <property type="match status" value="1"/>
</dbReference>
<name>A0AAD4N5B5_9BILA</name>
<dbReference type="Gene3D" id="3.40.30.10">
    <property type="entry name" value="Glutaredoxin"/>
    <property type="match status" value="1"/>
</dbReference>
<keyword evidence="5" id="KW-0676">Redox-active center</keyword>
<feature type="domain" description="Glutaredoxin" evidence="6">
    <location>
        <begin position="23"/>
        <end position="92"/>
    </location>
</feature>
<accession>A0AAD4N5B5</accession>
<keyword evidence="8" id="KW-1185">Reference proteome</keyword>
<dbReference type="Proteomes" id="UP001201812">
    <property type="component" value="Unassembled WGS sequence"/>
</dbReference>
<dbReference type="Pfam" id="PF00462">
    <property type="entry name" value="Glutaredoxin"/>
    <property type="match status" value="1"/>
</dbReference>
<keyword evidence="3" id="KW-0249">Electron transport</keyword>
<proteinExistence type="inferred from homology"/>
<dbReference type="InterPro" id="IPR014025">
    <property type="entry name" value="Glutaredoxin_subgr"/>
</dbReference>
<dbReference type="GO" id="GO:0015035">
    <property type="term" value="F:protein-disulfide reductase activity"/>
    <property type="evidence" value="ECO:0007669"/>
    <property type="project" value="TreeGrafter"/>
</dbReference>
<evidence type="ECO:0000313" key="8">
    <source>
        <dbReference type="Proteomes" id="UP001201812"/>
    </source>
</evidence>
<evidence type="ECO:0000256" key="1">
    <source>
        <dbReference type="ARBA" id="ARBA00007787"/>
    </source>
</evidence>
<reference evidence="7" key="1">
    <citation type="submission" date="2022-01" db="EMBL/GenBank/DDBJ databases">
        <title>Genome Sequence Resource for Two Populations of Ditylenchus destructor, the Migratory Endoparasitic Phytonematode.</title>
        <authorList>
            <person name="Zhang H."/>
            <person name="Lin R."/>
            <person name="Xie B."/>
        </authorList>
    </citation>
    <scope>NUCLEOTIDE SEQUENCE</scope>
    <source>
        <strain evidence="7">BazhouSP</strain>
    </source>
</reference>
<dbReference type="EMBL" id="JAKKPZ010000015">
    <property type="protein sequence ID" value="KAI1713467.1"/>
    <property type="molecule type" value="Genomic_DNA"/>
</dbReference>
<dbReference type="GO" id="GO:0005739">
    <property type="term" value="C:mitochondrion"/>
    <property type="evidence" value="ECO:0007669"/>
    <property type="project" value="TreeGrafter"/>
</dbReference>
<evidence type="ECO:0000256" key="5">
    <source>
        <dbReference type="ARBA" id="ARBA00023284"/>
    </source>
</evidence>
<dbReference type="PANTHER" id="PTHR46679:SF1">
    <property type="entry name" value="GLUTAREDOXIN-2, MITOCHONDRIAL"/>
    <property type="match status" value="1"/>
</dbReference>
<evidence type="ECO:0000256" key="2">
    <source>
        <dbReference type="ARBA" id="ARBA00022448"/>
    </source>
</evidence>
<evidence type="ECO:0000256" key="3">
    <source>
        <dbReference type="ARBA" id="ARBA00022982"/>
    </source>
</evidence>
<keyword evidence="4" id="KW-1015">Disulfide bond</keyword>
<dbReference type="InterPro" id="IPR002109">
    <property type="entry name" value="Glutaredoxin"/>
</dbReference>
<dbReference type="SUPFAM" id="SSF52833">
    <property type="entry name" value="Thioredoxin-like"/>
    <property type="match status" value="1"/>
</dbReference>
<comment type="caution">
    <text evidence="7">The sequence shown here is derived from an EMBL/GenBank/DDBJ whole genome shotgun (WGS) entry which is preliminary data.</text>
</comment>
<comment type="similarity">
    <text evidence="1">Belongs to the glutaredoxin family.</text>
</comment>
<dbReference type="PRINTS" id="PR00160">
    <property type="entry name" value="GLUTAREDOXIN"/>
</dbReference>
<gene>
    <name evidence="7" type="ORF">DdX_08981</name>
</gene>
<dbReference type="PANTHER" id="PTHR46679">
    <property type="match status" value="1"/>
</dbReference>
<evidence type="ECO:0000313" key="7">
    <source>
        <dbReference type="EMBL" id="KAI1713467.1"/>
    </source>
</evidence>
<sequence>MGTGSSKNVNEELIKKEVKEHPIVMYTKSGCGYCTMAKDLLNKESLPFHEKNLVKIKANSPSEEAYQNYVNGLVYITRQSTVPQIFVCERFIGGYTELSQLHEANKLWAAVRECSSF</sequence>
<organism evidence="7 8">
    <name type="scientific">Ditylenchus destructor</name>
    <dbReference type="NCBI Taxonomy" id="166010"/>
    <lineage>
        <taxon>Eukaryota</taxon>
        <taxon>Metazoa</taxon>
        <taxon>Ecdysozoa</taxon>
        <taxon>Nematoda</taxon>
        <taxon>Chromadorea</taxon>
        <taxon>Rhabditida</taxon>
        <taxon>Tylenchina</taxon>
        <taxon>Tylenchomorpha</taxon>
        <taxon>Sphaerularioidea</taxon>
        <taxon>Anguinidae</taxon>
        <taxon>Anguininae</taxon>
        <taxon>Ditylenchus</taxon>
    </lineage>
</organism>
<evidence type="ECO:0000259" key="6">
    <source>
        <dbReference type="Pfam" id="PF00462"/>
    </source>
</evidence>